<name>A0A0N5B0H5_9BILA</name>
<feature type="transmembrane region" description="Helical" evidence="2">
    <location>
        <begin position="33"/>
        <end position="50"/>
    </location>
</feature>
<sequence length="130" mass="14591">MCIESPAPPPQQQDEELETSYKLNQRQSNSSNMGYGLGIWWIFLIALCLLPKGLQAIIAYDCTNPSVNISTINARSLKPCQEVNTTTRIKSQPIQLIELNNQYRVKVRQCKIVLTQTVKCKIIIKIGNAG</sequence>
<keyword evidence="2" id="KW-0472">Membrane</keyword>
<organism evidence="3 4">
    <name type="scientific">Syphacia muris</name>
    <dbReference type="NCBI Taxonomy" id="451379"/>
    <lineage>
        <taxon>Eukaryota</taxon>
        <taxon>Metazoa</taxon>
        <taxon>Ecdysozoa</taxon>
        <taxon>Nematoda</taxon>
        <taxon>Chromadorea</taxon>
        <taxon>Rhabditida</taxon>
        <taxon>Spirurina</taxon>
        <taxon>Oxyuridomorpha</taxon>
        <taxon>Oxyuroidea</taxon>
        <taxon>Oxyuridae</taxon>
        <taxon>Syphacia</taxon>
    </lineage>
</organism>
<dbReference type="Pfam" id="PF24664">
    <property type="entry name" value="Monjiviricetes_fusion"/>
    <property type="match status" value="1"/>
</dbReference>
<dbReference type="WBParaSite" id="SMUV_0001077701-mRNA-1">
    <property type="protein sequence ID" value="SMUV_0001077701-mRNA-1"/>
    <property type="gene ID" value="SMUV_0001077701"/>
</dbReference>
<evidence type="ECO:0000256" key="2">
    <source>
        <dbReference type="SAM" id="Phobius"/>
    </source>
</evidence>
<keyword evidence="2" id="KW-0812">Transmembrane</keyword>
<reference evidence="4" key="1">
    <citation type="submission" date="2017-02" db="UniProtKB">
        <authorList>
            <consortium name="WormBaseParasite"/>
        </authorList>
    </citation>
    <scope>IDENTIFICATION</scope>
</reference>
<protein>
    <submittedName>
        <fullName evidence="4">Uncharacterized protein</fullName>
    </submittedName>
</protein>
<dbReference type="Proteomes" id="UP000046393">
    <property type="component" value="Unplaced"/>
</dbReference>
<proteinExistence type="predicted"/>
<keyword evidence="2" id="KW-1133">Transmembrane helix</keyword>
<feature type="region of interest" description="Disordered" evidence="1">
    <location>
        <begin position="1"/>
        <end position="20"/>
    </location>
</feature>
<accession>A0A0N5B0H5</accession>
<evidence type="ECO:0000313" key="4">
    <source>
        <dbReference type="WBParaSite" id="SMUV_0001077701-mRNA-1"/>
    </source>
</evidence>
<feature type="compositionally biased region" description="Pro residues" evidence="1">
    <location>
        <begin position="1"/>
        <end position="11"/>
    </location>
</feature>
<dbReference type="AlphaFoldDB" id="A0A0N5B0H5"/>
<evidence type="ECO:0000313" key="3">
    <source>
        <dbReference type="Proteomes" id="UP000046393"/>
    </source>
</evidence>
<keyword evidence="3" id="KW-1185">Reference proteome</keyword>
<evidence type="ECO:0000256" key="1">
    <source>
        <dbReference type="SAM" id="MobiDB-lite"/>
    </source>
</evidence>